<dbReference type="AlphaFoldDB" id="A0A4Y8DBY2"/>
<proteinExistence type="predicted"/>
<sequence>MEILRRVHQSNIVPTPKNRPCRTNFRNSYSPPTYRYLPIITNADALMRVKSQKVFQALQNCATLTDVLGAVKFEI</sequence>
<gene>
    <name evidence="1" type="ORF">BOTCAL_0045g00040</name>
</gene>
<organism evidence="1 2">
    <name type="scientific">Botryotinia calthae</name>
    <dbReference type="NCBI Taxonomy" id="38488"/>
    <lineage>
        <taxon>Eukaryota</taxon>
        <taxon>Fungi</taxon>
        <taxon>Dikarya</taxon>
        <taxon>Ascomycota</taxon>
        <taxon>Pezizomycotina</taxon>
        <taxon>Leotiomycetes</taxon>
        <taxon>Helotiales</taxon>
        <taxon>Sclerotiniaceae</taxon>
        <taxon>Botryotinia</taxon>
    </lineage>
</organism>
<dbReference type="EMBL" id="PHWZ01000045">
    <property type="protein sequence ID" value="TEY78788.1"/>
    <property type="molecule type" value="Genomic_DNA"/>
</dbReference>
<name>A0A4Y8DBY2_9HELO</name>
<keyword evidence="2" id="KW-1185">Reference proteome</keyword>
<dbReference type="Proteomes" id="UP000297299">
    <property type="component" value="Unassembled WGS sequence"/>
</dbReference>
<protein>
    <submittedName>
        <fullName evidence="1">Uncharacterized protein</fullName>
    </submittedName>
</protein>
<accession>A0A4Y8DBY2</accession>
<comment type="caution">
    <text evidence="1">The sequence shown here is derived from an EMBL/GenBank/DDBJ whole genome shotgun (WGS) entry which is preliminary data.</text>
</comment>
<evidence type="ECO:0000313" key="2">
    <source>
        <dbReference type="Proteomes" id="UP000297299"/>
    </source>
</evidence>
<evidence type="ECO:0000313" key="1">
    <source>
        <dbReference type="EMBL" id="TEY78788.1"/>
    </source>
</evidence>
<reference evidence="1 2" key="1">
    <citation type="submission" date="2017-11" db="EMBL/GenBank/DDBJ databases">
        <title>Comparative genomics of Botrytis spp.</title>
        <authorList>
            <person name="Valero-Jimenez C.A."/>
            <person name="Tapia P."/>
            <person name="Veloso J."/>
            <person name="Silva-Moreno E."/>
            <person name="Staats M."/>
            <person name="Valdes J.H."/>
            <person name="Van Kan J.A.L."/>
        </authorList>
    </citation>
    <scope>NUCLEOTIDE SEQUENCE [LARGE SCALE GENOMIC DNA]</scope>
    <source>
        <strain evidence="1 2">MUCL2830</strain>
    </source>
</reference>